<gene>
    <name evidence="3" type="ORF">HJC23_012544</name>
</gene>
<dbReference type="EMBL" id="JABMIG020000019">
    <property type="protein sequence ID" value="KAL3802525.1"/>
    <property type="molecule type" value="Genomic_DNA"/>
</dbReference>
<reference evidence="3 4" key="1">
    <citation type="journal article" date="2020" name="G3 (Bethesda)">
        <title>Improved Reference Genome for Cyclotella cryptica CCMP332, a Model for Cell Wall Morphogenesis, Salinity Adaptation, and Lipid Production in Diatoms (Bacillariophyta).</title>
        <authorList>
            <person name="Roberts W.R."/>
            <person name="Downey K.M."/>
            <person name="Ruck E.C."/>
            <person name="Traller J.C."/>
            <person name="Alverson A.J."/>
        </authorList>
    </citation>
    <scope>NUCLEOTIDE SEQUENCE [LARGE SCALE GENOMIC DNA]</scope>
    <source>
        <strain evidence="3 4">CCMP332</strain>
    </source>
</reference>
<dbReference type="Pfam" id="PF13191">
    <property type="entry name" value="AAA_16"/>
    <property type="match status" value="1"/>
</dbReference>
<dbReference type="SUPFAM" id="SSF52540">
    <property type="entry name" value="P-loop containing nucleoside triphosphate hydrolases"/>
    <property type="match status" value="1"/>
</dbReference>
<evidence type="ECO:0000313" key="3">
    <source>
        <dbReference type="EMBL" id="KAL3802525.1"/>
    </source>
</evidence>
<organism evidence="3 4">
    <name type="scientific">Cyclotella cryptica</name>
    <dbReference type="NCBI Taxonomy" id="29204"/>
    <lineage>
        <taxon>Eukaryota</taxon>
        <taxon>Sar</taxon>
        <taxon>Stramenopiles</taxon>
        <taxon>Ochrophyta</taxon>
        <taxon>Bacillariophyta</taxon>
        <taxon>Coscinodiscophyceae</taxon>
        <taxon>Thalassiosirophycidae</taxon>
        <taxon>Stephanodiscales</taxon>
        <taxon>Stephanodiscaceae</taxon>
        <taxon>Cyclotella</taxon>
    </lineage>
</organism>
<accession>A0ABD3QQ64</accession>
<evidence type="ECO:0000259" key="2">
    <source>
        <dbReference type="PROSITE" id="PS00463"/>
    </source>
</evidence>
<dbReference type="CDD" id="cd00067">
    <property type="entry name" value="GAL4"/>
    <property type="match status" value="1"/>
</dbReference>
<dbReference type="InterPro" id="IPR036864">
    <property type="entry name" value="Zn2-C6_fun-type_DNA-bd_sf"/>
</dbReference>
<dbReference type="Gene3D" id="3.40.50.300">
    <property type="entry name" value="P-loop containing nucleotide triphosphate hydrolases"/>
    <property type="match status" value="1"/>
</dbReference>
<evidence type="ECO:0000313" key="4">
    <source>
        <dbReference type="Proteomes" id="UP001516023"/>
    </source>
</evidence>
<sequence>MSSSPPLTTQKSRACVGCHLAKCKCSYSAVNQSTCDRCLRLHKTCVPHVSRQGKRVTKADKAAKAAANHSAACASVGATSDAEGVSGGSSRDPFTAVTDNSRAGTNLNAPNCSIKSDDGYPNPRTHAAFVVNQGGAASLNYDVAMGIACEVDTTPPTSIIPLRQWIQGAYDSSGTSNCVPRYIESCLQIASSLAEQITNAEEGSSMRLGLLPHDLANWAELVVVKVDQSGSIGNDGNERALATSSSLNLESERLEALLDSVGEEIKIDTPDCRNSVVSAEILLNDFDQGGANCYLSPHILQQIYALGLVFYELFSGGKLSPLEVMQFNSSRHVAAPNAETMDDSLEKLVNSQTVSLADTLTLHNDKEADIAISIGIDNRRKKPLNSHVSSNSWFESLKLIGLPSPLCELLCNMLDCVNGDSRGHESYSKMSDVAYDLKLMKDKPSTFLHELDVVNLSSSGLQMGDHLFMREEELASLKNAYERSAAGSSEFAIISGSSGTGKSHLALHLGCHISNDGIFLCVKFNQLQMANPFSALVSAFNDYCTMFTPIKDSDWVKTMAAKLRDALGRDVYHLVKLVPSLSNILDCDTSEGAHNEDCVNGQRKIHYILTRFVEVISACSKATVTLFLDDLQWADEFSLSALEQIMVMPNRGKGLFVVGCYRDDEVTEDHPFKKVVGKASDNGVRLTEIQLECMDKDTVNRIVSDLLCLSRRLVKSLSEILYCKTKGNPLFFSRLLMSLNRDGLLNLSLSRRRWVWDEELIQSRQLPDDVASFLLSGISKLSVEVQGALQVLSCFGSIEEKESSILERDLGLDLMLPLQEAVTEGFVCKNKVKYNFAHDRIQETVYCSMPLNNRCHDHMKYGTCLIRSSVEQGGDDLLFTALGQINLAGPSLVADSNQSTEFARCHLIAGRKAVELSDFSSASKFVKSGMLFLTKHHWRDHYSLSLEMFELAAKISLVLGDFGQLALLHKDVREHARCFEDTIDISLSVMISLAYASKIPDSINLGLSMLTTLGHELPNSLSEIEITTLIKQTQRELSGISDNTLMDYRQMTDTTHIMAMKILAKLELPAYLVNPALHPLITLKMINMSIKHGMCFVSPIGFAYFGSMLAKIDEMRDGVRFARLAKKMVDRGGPRQIAGDVIFTTCEVISFFEPFQTVNEYRIQGEAVASAAGDVYFACMLRLLYCAALLWSGMNLIALKRVFAEAALFMKSQNHLTTYYFLLNANCSVSALVGNSDKDFKDKLTKPQFVTFYYLQKMFQSFMLNRSDELRQHVEKFFELRKSSWMLLSTYAAHEFYGGLSSFRIYRETGDTLWLTRGNQCKSRIKLWAEQGSSWNFAHRLLLMDAEEHFCHHNNTYAQRSYANAISLAGVHKFVNDEALACELAGYFYLDAGNSATSLQHFTRANKKYMEWGASAKVRRIEEFVQEKIGCNPSIVVDVDGCGSPCDSLGSQKRRNI</sequence>
<dbReference type="InterPro" id="IPR001138">
    <property type="entry name" value="Zn2Cys6_DnaBD"/>
</dbReference>
<dbReference type="InterPro" id="IPR041664">
    <property type="entry name" value="AAA_16"/>
</dbReference>
<dbReference type="SUPFAM" id="SSF57701">
    <property type="entry name" value="Zn2/Cys6 DNA-binding domain"/>
    <property type="match status" value="1"/>
</dbReference>
<keyword evidence="4" id="KW-1185">Reference proteome</keyword>
<evidence type="ECO:0000256" key="1">
    <source>
        <dbReference type="SAM" id="MobiDB-lite"/>
    </source>
</evidence>
<dbReference type="PANTHER" id="PTHR43642">
    <property type="entry name" value="HYBRID SIGNAL TRANSDUCTION HISTIDINE KINASE G"/>
    <property type="match status" value="1"/>
</dbReference>
<dbReference type="InterPro" id="IPR053159">
    <property type="entry name" value="Hybrid_Histidine_Kinase"/>
</dbReference>
<dbReference type="PROSITE" id="PS00463">
    <property type="entry name" value="ZN2_CY6_FUNGAL_1"/>
    <property type="match status" value="1"/>
</dbReference>
<dbReference type="Proteomes" id="UP001516023">
    <property type="component" value="Unassembled WGS sequence"/>
</dbReference>
<proteinExistence type="predicted"/>
<dbReference type="PANTHER" id="PTHR43642:SF1">
    <property type="entry name" value="HYBRID SIGNAL TRANSDUCTION HISTIDINE KINASE G"/>
    <property type="match status" value="1"/>
</dbReference>
<protein>
    <recommendedName>
        <fullName evidence="2">Zn(2)-C6 fungal-type domain-containing protein</fullName>
    </recommendedName>
</protein>
<name>A0ABD3QQ64_9STRA</name>
<comment type="caution">
    <text evidence="3">The sequence shown here is derived from an EMBL/GenBank/DDBJ whole genome shotgun (WGS) entry which is preliminary data.</text>
</comment>
<feature type="domain" description="Zn(2)-C6 fungal-type" evidence="2">
    <location>
        <begin position="14"/>
        <end position="45"/>
    </location>
</feature>
<dbReference type="InterPro" id="IPR027417">
    <property type="entry name" value="P-loop_NTPase"/>
</dbReference>
<feature type="region of interest" description="Disordered" evidence="1">
    <location>
        <begin position="79"/>
        <end position="100"/>
    </location>
</feature>